<reference evidence="2 3" key="1">
    <citation type="submission" date="2019-05" db="EMBL/GenBank/DDBJ databases">
        <title>Emergence of the Ug99 lineage of the wheat stem rust pathogen through somatic hybridization.</title>
        <authorList>
            <person name="Li F."/>
            <person name="Upadhyaya N.M."/>
            <person name="Sperschneider J."/>
            <person name="Matny O."/>
            <person name="Nguyen-Phuc H."/>
            <person name="Mago R."/>
            <person name="Raley C."/>
            <person name="Miller M.E."/>
            <person name="Silverstein K.A.T."/>
            <person name="Henningsen E."/>
            <person name="Hirsch C.D."/>
            <person name="Visser B."/>
            <person name="Pretorius Z.A."/>
            <person name="Steffenson B.J."/>
            <person name="Schwessinger B."/>
            <person name="Dodds P.N."/>
            <person name="Figueroa M."/>
        </authorList>
    </citation>
    <scope>NUCLEOTIDE SEQUENCE [LARGE SCALE GENOMIC DNA]</scope>
    <source>
        <strain evidence="2">21-0</strain>
    </source>
</reference>
<keyword evidence="3" id="KW-1185">Reference proteome</keyword>
<sequence length="69" mass="7611">MAICVNEPETRPRLEQQTRREQKKTIHPRAVGFELAVATPESRASPTESSLTSLSIEIFKGSLLMTIGA</sequence>
<comment type="caution">
    <text evidence="2">The sequence shown here is derived from an EMBL/GenBank/DDBJ whole genome shotgun (WGS) entry which is preliminary data.</text>
</comment>
<evidence type="ECO:0000313" key="2">
    <source>
        <dbReference type="EMBL" id="KAA1117465.1"/>
    </source>
</evidence>
<feature type="region of interest" description="Disordered" evidence="1">
    <location>
        <begin position="1"/>
        <end position="24"/>
    </location>
</feature>
<dbReference type="Proteomes" id="UP000324748">
    <property type="component" value="Unassembled WGS sequence"/>
</dbReference>
<evidence type="ECO:0000313" key="3">
    <source>
        <dbReference type="Proteomes" id="UP000324748"/>
    </source>
</evidence>
<organism evidence="2 3">
    <name type="scientific">Puccinia graminis f. sp. tritici</name>
    <dbReference type="NCBI Taxonomy" id="56615"/>
    <lineage>
        <taxon>Eukaryota</taxon>
        <taxon>Fungi</taxon>
        <taxon>Dikarya</taxon>
        <taxon>Basidiomycota</taxon>
        <taxon>Pucciniomycotina</taxon>
        <taxon>Pucciniomycetes</taxon>
        <taxon>Pucciniales</taxon>
        <taxon>Pucciniaceae</taxon>
        <taxon>Puccinia</taxon>
    </lineage>
</organism>
<feature type="compositionally biased region" description="Basic and acidic residues" evidence="1">
    <location>
        <begin position="8"/>
        <end position="24"/>
    </location>
</feature>
<name>A0A5B0QX57_PUCGR</name>
<dbReference type="EMBL" id="VSWC01000002">
    <property type="protein sequence ID" value="KAA1117465.1"/>
    <property type="molecule type" value="Genomic_DNA"/>
</dbReference>
<dbReference type="AlphaFoldDB" id="A0A5B0QX57"/>
<evidence type="ECO:0000256" key="1">
    <source>
        <dbReference type="SAM" id="MobiDB-lite"/>
    </source>
</evidence>
<protein>
    <submittedName>
        <fullName evidence="2">Uncharacterized protein</fullName>
    </submittedName>
</protein>
<gene>
    <name evidence="2" type="ORF">PGT21_008195</name>
</gene>
<accession>A0A5B0QX57</accession>
<proteinExistence type="predicted"/>